<accession>A0A932CN85</accession>
<name>A0A932CN85_UNCTE</name>
<evidence type="ECO:0000256" key="1">
    <source>
        <dbReference type="ARBA" id="ARBA00000085"/>
    </source>
</evidence>
<evidence type="ECO:0000256" key="8">
    <source>
        <dbReference type="ARBA" id="ARBA00022777"/>
    </source>
</evidence>
<dbReference type="CDD" id="cd06225">
    <property type="entry name" value="HAMP"/>
    <property type="match status" value="1"/>
</dbReference>
<dbReference type="Proteomes" id="UP000769766">
    <property type="component" value="Unassembled WGS sequence"/>
</dbReference>
<dbReference type="InterPro" id="IPR003660">
    <property type="entry name" value="HAMP_dom"/>
</dbReference>
<dbReference type="AlphaFoldDB" id="A0A932CN85"/>
<evidence type="ECO:0000256" key="2">
    <source>
        <dbReference type="ARBA" id="ARBA00004651"/>
    </source>
</evidence>
<comment type="caution">
    <text evidence="15">The sequence shown here is derived from an EMBL/GenBank/DDBJ whole genome shotgun (WGS) entry which is preliminary data.</text>
</comment>
<dbReference type="SUPFAM" id="SSF103190">
    <property type="entry name" value="Sensory domain-like"/>
    <property type="match status" value="1"/>
</dbReference>
<dbReference type="PANTHER" id="PTHR42878">
    <property type="entry name" value="TWO-COMPONENT HISTIDINE KINASE"/>
    <property type="match status" value="1"/>
</dbReference>
<feature type="transmembrane region" description="Helical" evidence="12">
    <location>
        <begin position="294"/>
        <end position="314"/>
    </location>
</feature>
<evidence type="ECO:0000256" key="7">
    <source>
        <dbReference type="ARBA" id="ARBA00022692"/>
    </source>
</evidence>
<dbReference type="EC" id="2.7.13.3" evidence="3"/>
<dbReference type="InterPro" id="IPR033479">
    <property type="entry name" value="dCache_1"/>
</dbReference>
<dbReference type="InterPro" id="IPR036890">
    <property type="entry name" value="HATPase_C_sf"/>
</dbReference>
<dbReference type="Pfam" id="PF02518">
    <property type="entry name" value="HATPase_c"/>
    <property type="match status" value="1"/>
</dbReference>
<evidence type="ECO:0000256" key="12">
    <source>
        <dbReference type="SAM" id="Phobius"/>
    </source>
</evidence>
<dbReference type="SMART" id="SM00304">
    <property type="entry name" value="HAMP"/>
    <property type="match status" value="1"/>
</dbReference>
<dbReference type="PANTHER" id="PTHR42878:SF15">
    <property type="entry name" value="BACTERIOPHYTOCHROME"/>
    <property type="match status" value="1"/>
</dbReference>
<keyword evidence="4" id="KW-1003">Cell membrane</keyword>
<dbReference type="InterPro" id="IPR003594">
    <property type="entry name" value="HATPase_dom"/>
</dbReference>
<evidence type="ECO:0000256" key="11">
    <source>
        <dbReference type="SAM" id="Coils"/>
    </source>
</evidence>
<proteinExistence type="predicted"/>
<evidence type="ECO:0000256" key="6">
    <source>
        <dbReference type="ARBA" id="ARBA00022679"/>
    </source>
</evidence>
<dbReference type="Pfam" id="PF00672">
    <property type="entry name" value="HAMP"/>
    <property type="match status" value="1"/>
</dbReference>
<feature type="coiled-coil region" evidence="11">
    <location>
        <begin position="356"/>
        <end position="383"/>
    </location>
</feature>
<keyword evidence="10 12" id="KW-0472">Membrane</keyword>
<evidence type="ECO:0000256" key="10">
    <source>
        <dbReference type="ARBA" id="ARBA00023136"/>
    </source>
</evidence>
<dbReference type="Pfam" id="PF00512">
    <property type="entry name" value="HisKA"/>
    <property type="match status" value="1"/>
</dbReference>
<evidence type="ECO:0000256" key="4">
    <source>
        <dbReference type="ARBA" id="ARBA00022475"/>
    </source>
</evidence>
<dbReference type="InterPro" id="IPR004358">
    <property type="entry name" value="Sig_transdc_His_kin-like_C"/>
</dbReference>
<dbReference type="EMBL" id="JACPRF010000160">
    <property type="protein sequence ID" value="MBI2876244.1"/>
    <property type="molecule type" value="Genomic_DNA"/>
</dbReference>
<dbReference type="Gene3D" id="6.10.340.10">
    <property type="match status" value="1"/>
</dbReference>
<dbReference type="InterPro" id="IPR050351">
    <property type="entry name" value="BphY/WalK/GraS-like"/>
</dbReference>
<dbReference type="Gene3D" id="3.30.450.20">
    <property type="entry name" value="PAS domain"/>
    <property type="match status" value="1"/>
</dbReference>
<dbReference type="SMART" id="SM00388">
    <property type="entry name" value="HisKA"/>
    <property type="match status" value="1"/>
</dbReference>
<dbReference type="GO" id="GO:0000156">
    <property type="term" value="F:phosphorelay response regulator activity"/>
    <property type="evidence" value="ECO:0007669"/>
    <property type="project" value="TreeGrafter"/>
</dbReference>
<dbReference type="PRINTS" id="PR00344">
    <property type="entry name" value="BCTRLSENSOR"/>
</dbReference>
<dbReference type="SUPFAM" id="SSF47384">
    <property type="entry name" value="Homodimeric domain of signal transducing histidine kinase"/>
    <property type="match status" value="1"/>
</dbReference>
<dbReference type="PROSITE" id="PS50885">
    <property type="entry name" value="HAMP"/>
    <property type="match status" value="1"/>
</dbReference>
<dbReference type="InterPro" id="IPR003661">
    <property type="entry name" value="HisK_dim/P_dom"/>
</dbReference>
<evidence type="ECO:0000256" key="3">
    <source>
        <dbReference type="ARBA" id="ARBA00012438"/>
    </source>
</evidence>
<feature type="domain" description="HAMP" evidence="14">
    <location>
        <begin position="316"/>
        <end position="368"/>
    </location>
</feature>
<comment type="subcellular location">
    <subcellularLocation>
        <location evidence="2">Cell membrane</location>
        <topology evidence="2">Multi-pass membrane protein</topology>
    </subcellularLocation>
</comment>
<dbReference type="GO" id="GO:0007234">
    <property type="term" value="P:osmosensory signaling via phosphorelay pathway"/>
    <property type="evidence" value="ECO:0007669"/>
    <property type="project" value="TreeGrafter"/>
</dbReference>
<feature type="transmembrane region" description="Helical" evidence="12">
    <location>
        <begin position="12"/>
        <end position="35"/>
    </location>
</feature>
<reference evidence="15" key="1">
    <citation type="submission" date="2020-07" db="EMBL/GenBank/DDBJ databases">
        <title>Huge and variable diversity of episymbiotic CPR bacteria and DPANN archaea in groundwater ecosystems.</title>
        <authorList>
            <person name="He C.Y."/>
            <person name="Keren R."/>
            <person name="Whittaker M."/>
            <person name="Farag I.F."/>
            <person name="Doudna J."/>
            <person name="Cate J.H.D."/>
            <person name="Banfield J.F."/>
        </authorList>
    </citation>
    <scope>NUCLEOTIDE SEQUENCE</scope>
    <source>
        <strain evidence="15">NC_groundwater_672_Ag_B-0.1um_62_36</strain>
    </source>
</reference>
<dbReference type="CDD" id="cd12914">
    <property type="entry name" value="PDC1_DGC_like"/>
    <property type="match status" value="1"/>
</dbReference>
<dbReference type="Pfam" id="PF02743">
    <property type="entry name" value="dCache_1"/>
    <property type="match status" value="1"/>
</dbReference>
<organism evidence="15 16">
    <name type="scientific">Tectimicrobiota bacterium</name>
    <dbReference type="NCBI Taxonomy" id="2528274"/>
    <lineage>
        <taxon>Bacteria</taxon>
        <taxon>Pseudomonadati</taxon>
        <taxon>Nitrospinota/Tectimicrobiota group</taxon>
        <taxon>Candidatus Tectimicrobiota</taxon>
    </lineage>
</organism>
<dbReference type="CDD" id="cd18774">
    <property type="entry name" value="PDC2_HK_sensor"/>
    <property type="match status" value="1"/>
</dbReference>
<gene>
    <name evidence="15" type="ORF">HYY20_05125</name>
</gene>
<protein>
    <recommendedName>
        <fullName evidence="3">histidine kinase</fullName>
        <ecNumber evidence="3">2.7.13.3</ecNumber>
    </recommendedName>
</protein>
<dbReference type="SUPFAM" id="SSF158472">
    <property type="entry name" value="HAMP domain-like"/>
    <property type="match status" value="1"/>
</dbReference>
<dbReference type="GO" id="GO:0030295">
    <property type="term" value="F:protein kinase activator activity"/>
    <property type="evidence" value="ECO:0007669"/>
    <property type="project" value="TreeGrafter"/>
</dbReference>
<evidence type="ECO:0000256" key="5">
    <source>
        <dbReference type="ARBA" id="ARBA00022553"/>
    </source>
</evidence>
<dbReference type="InterPro" id="IPR036097">
    <property type="entry name" value="HisK_dim/P_sf"/>
</dbReference>
<evidence type="ECO:0000256" key="9">
    <source>
        <dbReference type="ARBA" id="ARBA00022989"/>
    </source>
</evidence>
<keyword evidence="5" id="KW-0597">Phosphoprotein</keyword>
<evidence type="ECO:0000259" key="14">
    <source>
        <dbReference type="PROSITE" id="PS50885"/>
    </source>
</evidence>
<keyword evidence="9 12" id="KW-1133">Transmembrane helix</keyword>
<dbReference type="GO" id="GO:0000155">
    <property type="term" value="F:phosphorelay sensor kinase activity"/>
    <property type="evidence" value="ECO:0007669"/>
    <property type="project" value="InterPro"/>
</dbReference>
<dbReference type="PROSITE" id="PS50109">
    <property type="entry name" value="HIS_KIN"/>
    <property type="match status" value="1"/>
</dbReference>
<comment type="catalytic activity">
    <reaction evidence="1">
        <text>ATP + protein L-histidine = ADP + protein N-phospho-L-histidine.</text>
        <dbReference type="EC" id="2.7.13.3"/>
    </reaction>
</comment>
<keyword evidence="8 15" id="KW-0418">Kinase</keyword>
<keyword evidence="7 12" id="KW-0812">Transmembrane</keyword>
<sequence>MRCKPSWGIKTRLFLFTWMVGILPLVVSSALSYLVTSQAITDRTRAGLQANARMAAKRIETFMDHRLRMARLWAATPVVISGSLEERFAYFNQILKIYPEHLWIGMTDPQGRIVTASDPRDIGQNASQTKWFRICENTHREMLCDVSLRHPRIRPALSARDVPHIGFAAPIFDPQGRFLGALRTQVKREILVERLQDLPLSQSGGVLLIGPRGEVVADLYGPIRPSKDNASSLNAYRLVRAGQTGIVQEADLSGKHSLISFAPLDGLRHSLGWSILVQEGTEEIFAPARAQLKLFGTILLLGTLFILAGGFFVLNRGIAAPVRQLMEGVWAVGRGNFGHRVKVQGQDELGKLAGAFNEMSATLEEKNKALQAKSEELESYIHAISHDLRSPVVSIEGFCRLLAKDHLAALGEKGKGYLDRIRGNVEQIENLIEGLLELSRAGRMSPAFTHELPQRILKGVQEELSYLLEQEKIRLIIHPDLPPIYCDRKGMRQVFTNLIQNAIAAVRGTPHSSIEVGYVGNGSGGHHFYVRDNGMGIDPSYASRIFEPFHSFFPQAGKEEGRTGLGLAIVKKIILAHGGEIWVESTPGKGASFHFTLPKADSPKAWTSSRPLPLQSVTAGGYLP</sequence>
<keyword evidence="11" id="KW-0175">Coiled coil</keyword>
<dbReference type="Gene3D" id="1.10.287.130">
    <property type="match status" value="1"/>
</dbReference>
<evidence type="ECO:0000313" key="15">
    <source>
        <dbReference type="EMBL" id="MBI2876244.1"/>
    </source>
</evidence>
<dbReference type="Gene3D" id="3.30.565.10">
    <property type="entry name" value="Histidine kinase-like ATPase, C-terminal domain"/>
    <property type="match status" value="1"/>
</dbReference>
<dbReference type="InterPro" id="IPR029151">
    <property type="entry name" value="Sensor-like_sf"/>
</dbReference>
<dbReference type="SUPFAM" id="SSF55874">
    <property type="entry name" value="ATPase domain of HSP90 chaperone/DNA topoisomerase II/histidine kinase"/>
    <property type="match status" value="1"/>
</dbReference>
<evidence type="ECO:0000313" key="16">
    <source>
        <dbReference type="Proteomes" id="UP000769766"/>
    </source>
</evidence>
<keyword evidence="6" id="KW-0808">Transferase</keyword>
<evidence type="ECO:0000259" key="13">
    <source>
        <dbReference type="PROSITE" id="PS50109"/>
    </source>
</evidence>
<dbReference type="SMART" id="SM00387">
    <property type="entry name" value="HATPase_c"/>
    <property type="match status" value="1"/>
</dbReference>
<dbReference type="CDD" id="cd00082">
    <property type="entry name" value="HisKA"/>
    <property type="match status" value="1"/>
</dbReference>
<feature type="domain" description="Histidine kinase" evidence="13">
    <location>
        <begin position="383"/>
        <end position="601"/>
    </location>
</feature>
<dbReference type="GO" id="GO:0005886">
    <property type="term" value="C:plasma membrane"/>
    <property type="evidence" value="ECO:0007669"/>
    <property type="project" value="UniProtKB-SubCell"/>
</dbReference>
<dbReference type="InterPro" id="IPR005467">
    <property type="entry name" value="His_kinase_dom"/>
</dbReference>